<organism evidence="8 9">
    <name type="scientific">Aliikangiella marina</name>
    <dbReference type="NCBI Taxonomy" id="1712262"/>
    <lineage>
        <taxon>Bacteria</taxon>
        <taxon>Pseudomonadati</taxon>
        <taxon>Pseudomonadota</taxon>
        <taxon>Gammaproteobacteria</taxon>
        <taxon>Oceanospirillales</taxon>
        <taxon>Pleioneaceae</taxon>
        <taxon>Aliikangiella</taxon>
    </lineage>
</organism>
<dbReference type="InterPro" id="IPR003770">
    <property type="entry name" value="MLTG-like"/>
</dbReference>
<keyword evidence="9" id="KW-1185">Reference proteome</keyword>
<evidence type="ECO:0000256" key="6">
    <source>
        <dbReference type="ARBA" id="ARBA00023316"/>
    </source>
</evidence>
<dbReference type="Gene3D" id="3.30.160.60">
    <property type="entry name" value="Classic Zinc Finger"/>
    <property type="match status" value="1"/>
</dbReference>
<comment type="similarity">
    <text evidence="7">Belongs to the transglycosylase MltG family.</text>
</comment>
<evidence type="ECO:0000313" key="8">
    <source>
        <dbReference type="EMBL" id="TQV77433.1"/>
    </source>
</evidence>
<dbReference type="NCBIfam" id="TIGR00247">
    <property type="entry name" value="endolytic transglycosylase MltG"/>
    <property type="match status" value="1"/>
</dbReference>
<dbReference type="Pfam" id="PF02618">
    <property type="entry name" value="YceG"/>
    <property type="match status" value="1"/>
</dbReference>
<evidence type="ECO:0000256" key="3">
    <source>
        <dbReference type="ARBA" id="ARBA00022989"/>
    </source>
</evidence>
<reference evidence="8 9" key="1">
    <citation type="submission" date="2019-06" db="EMBL/GenBank/DDBJ databases">
        <title>Draft genome of Aliikangiella marina GYP-15.</title>
        <authorList>
            <person name="Wang G."/>
        </authorList>
    </citation>
    <scope>NUCLEOTIDE SEQUENCE [LARGE SCALE GENOMIC DNA]</scope>
    <source>
        <strain evidence="8 9">GYP-15</strain>
    </source>
</reference>
<dbReference type="HAMAP" id="MF_02065">
    <property type="entry name" value="MltG"/>
    <property type="match status" value="1"/>
</dbReference>
<comment type="function">
    <text evidence="7">Functions as a peptidoglycan terminase that cleaves nascent peptidoglycan strands endolytically to terminate their elongation.</text>
</comment>
<evidence type="ECO:0000256" key="4">
    <source>
        <dbReference type="ARBA" id="ARBA00023136"/>
    </source>
</evidence>
<protein>
    <recommendedName>
        <fullName evidence="7">Endolytic murein transglycosylase</fullName>
        <ecNumber evidence="7">4.2.2.29</ecNumber>
    </recommendedName>
    <alternativeName>
        <fullName evidence="7">Peptidoglycan lytic transglycosylase</fullName>
    </alternativeName>
    <alternativeName>
        <fullName evidence="7">Peptidoglycan polymerization terminase</fullName>
    </alternativeName>
</protein>
<evidence type="ECO:0000256" key="5">
    <source>
        <dbReference type="ARBA" id="ARBA00023239"/>
    </source>
</evidence>
<evidence type="ECO:0000256" key="7">
    <source>
        <dbReference type="HAMAP-Rule" id="MF_02065"/>
    </source>
</evidence>
<dbReference type="GO" id="GO:0071555">
    <property type="term" value="P:cell wall organization"/>
    <property type="evidence" value="ECO:0007669"/>
    <property type="project" value="UniProtKB-KW"/>
</dbReference>
<dbReference type="CDD" id="cd08010">
    <property type="entry name" value="MltG_like"/>
    <property type="match status" value="1"/>
</dbReference>
<dbReference type="Proteomes" id="UP000317839">
    <property type="component" value="Unassembled WGS sequence"/>
</dbReference>
<dbReference type="AlphaFoldDB" id="A0A545TJN1"/>
<dbReference type="GO" id="GO:0009252">
    <property type="term" value="P:peptidoglycan biosynthetic process"/>
    <property type="evidence" value="ECO:0007669"/>
    <property type="project" value="UniProtKB-UniRule"/>
</dbReference>
<dbReference type="RefSeq" id="WP_142941005.1">
    <property type="nucleotide sequence ID" value="NZ_VIKR01000001.1"/>
</dbReference>
<comment type="caution">
    <text evidence="8">The sequence shown here is derived from an EMBL/GenBank/DDBJ whole genome shotgun (WGS) entry which is preliminary data.</text>
</comment>
<sequence length="338" mass="38876">MQLQGIFSIRFILGGLIFIGFIVFYWQSLSFERFVDTPINWPDKNQALVVEKGNGLNKLASQWYQQDVITSEFYLKLFAYLNPEFKQVKVGEYQIENGETPRTLLTKLKEGKVIQYAFTIVEGTNKWQLIDLLKEEPNLIFDLAEDSAEQIKQLNLDWSNIEGWFYPDTYYFSKGTSALELLKRANQKMREVLEQEWQNRAVGLPYKNPYEALIMASIVEKETGIPSERDMIAGVFIRRLEKRMRLQTDPTIIYGIGPDFNGDITFKDLRTPTPYNTYVIKGLPPTPIAMPGRAAIHAALNPADGSALYFVATGNGGHYFSDTLEEHNRAVRKYQLRK</sequence>
<dbReference type="GO" id="GO:0005886">
    <property type="term" value="C:plasma membrane"/>
    <property type="evidence" value="ECO:0007669"/>
    <property type="project" value="UniProtKB-SubCell"/>
</dbReference>
<dbReference type="Gene3D" id="3.30.1490.480">
    <property type="entry name" value="Endolytic murein transglycosylase"/>
    <property type="match status" value="1"/>
</dbReference>
<comment type="subcellular location">
    <subcellularLocation>
        <location evidence="7">Cell inner membrane</location>
        <topology evidence="7">Single-pass membrane protein</topology>
    </subcellularLocation>
</comment>
<proteinExistence type="inferred from homology"/>
<keyword evidence="1 7" id="KW-1003">Cell membrane</keyword>
<dbReference type="OrthoDB" id="9814591at2"/>
<feature type="transmembrane region" description="Helical" evidence="7">
    <location>
        <begin position="7"/>
        <end position="26"/>
    </location>
</feature>
<keyword evidence="6 7" id="KW-0961">Cell wall biogenesis/degradation</keyword>
<dbReference type="PANTHER" id="PTHR30518">
    <property type="entry name" value="ENDOLYTIC MUREIN TRANSGLYCOSYLASE"/>
    <property type="match status" value="1"/>
</dbReference>
<keyword evidence="2 7" id="KW-0812">Transmembrane</keyword>
<feature type="site" description="Important for catalytic activity" evidence="7">
    <location>
        <position position="222"/>
    </location>
</feature>
<evidence type="ECO:0000256" key="2">
    <source>
        <dbReference type="ARBA" id="ARBA00022692"/>
    </source>
</evidence>
<keyword evidence="7" id="KW-0997">Cell inner membrane</keyword>
<evidence type="ECO:0000256" key="1">
    <source>
        <dbReference type="ARBA" id="ARBA00022475"/>
    </source>
</evidence>
<accession>A0A545TJN1</accession>
<dbReference type="FunFam" id="3.30.160.60:FF:000242">
    <property type="entry name" value="Endolytic murein transglycosylase"/>
    <property type="match status" value="1"/>
</dbReference>
<keyword evidence="4 7" id="KW-0472">Membrane</keyword>
<dbReference type="PANTHER" id="PTHR30518:SF2">
    <property type="entry name" value="ENDOLYTIC MUREIN TRANSGLYCOSYLASE"/>
    <property type="match status" value="1"/>
</dbReference>
<dbReference type="EC" id="4.2.2.29" evidence="7"/>
<gene>
    <name evidence="7 8" type="primary">mltG</name>
    <name evidence="8" type="ORF">FLL45_05675</name>
</gene>
<comment type="catalytic activity">
    <reaction evidence="7">
        <text>a peptidoglycan chain = a peptidoglycan chain with N-acetyl-1,6-anhydromuramyl-[peptide] at the reducing end + a peptidoglycan chain with N-acetylglucosamine at the non-reducing end.</text>
        <dbReference type="EC" id="4.2.2.29"/>
    </reaction>
</comment>
<keyword evidence="5 7" id="KW-0456">Lyase</keyword>
<dbReference type="GO" id="GO:0008932">
    <property type="term" value="F:lytic endotransglycosylase activity"/>
    <property type="evidence" value="ECO:0007669"/>
    <property type="project" value="UniProtKB-UniRule"/>
</dbReference>
<name>A0A545TJN1_9GAMM</name>
<evidence type="ECO:0000313" key="9">
    <source>
        <dbReference type="Proteomes" id="UP000317839"/>
    </source>
</evidence>
<dbReference type="EMBL" id="VIKR01000001">
    <property type="protein sequence ID" value="TQV77433.1"/>
    <property type="molecule type" value="Genomic_DNA"/>
</dbReference>
<keyword evidence="3 7" id="KW-1133">Transmembrane helix</keyword>